<accession>A0A367S0T3</accession>
<reference evidence="1" key="1">
    <citation type="submission" date="2016-04" db="EMBL/GenBank/DDBJ databases">
        <authorList>
            <person name="Tabuchi Yagui T.R."/>
        </authorList>
    </citation>
    <scope>NUCLEOTIDE SEQUENCE [LARGE SCALE GENOMIC DNA]</scope>
    <source>
        <strain evidence="1">NIES-26</strain>
    </source>
</reference>
<dbReference type="PANTHER" id="PTHR37953">
    <property type="entry name" value="UPF0127 PROTEIN MJ1496"/>
    <property type="match status" value="1"/>
</dbReference>
<protein>
    <recommendedName>
        <fullName evidence="3">DUF192 domain-containing protein</fullName>
    </recommendedName>
</protein>
<dbReference type="Proteomes" id="UP000252107">
    <property type="component" value="Unassembled WGS sequence"/>
</dbReference>
<dbReference type="PANTHER" id="PTHR37953:SF1">
    <property type="entry name" value="UPF0127 PROTEIN MJ1496"/>
    <property type="match status" value="1"/>
</dbReference>
<sequence length="184" mass="20415">MQLMKIPSFHDLYSEGLRLLNIGGPIAGISIIVASSSICYLQTRPQHLPITHTLTHNNQTFKLEVATTPEELEKGLKFRSSLKGDRGMLFVLGKEYKDVPFWMFQVKIPLDIIYLKNNVVTTVVYNAPPCTENPCPIYKGRVATLVLELAPGAANIRVGDRLNIQPVLPKNDIGFDSKTPLAGK</sequence>
<gene>
    <name evidence="1" type="ORF">A6770_34800</name>
</gene>
<dbReference type="Gene3D" id="2.60.120.1140">
    <property type="entry name" value="Protein of unknown function DUF192"/>
    <property type="match status" value="1"/>
</dbReference>
<dbReference type="Pfam" id="PF02643">
    <property type="entry name" value="DUF192"/>
    <property type="match status" value="1"/>
</dbReference>
<dbReference type="EMBL" id="LXQD01000006">
    <property type="protein sequence ID" value="RCJ42428.1"/>
    <property type="molecule type" value="Genomic_DNA"/>
</dbReference>
<proteinExistence type="predicted"/>
<name>A0A367S0T3_9NOSO</name>
<evidence type="ECO:0008006" key="3">
    <source>
        <dbReference type="Google" id="ProtNLM"/>
    </source>
</evidence>
<keyword evidence="2" id="KW-1185">Reference proteome</keyword>
<comment type="caution">
    <text evidence="1">The sequence shown here is derived from an EMBL/GenBank/DDBJ whole genome shotgun (WGS) entry which is preliminary data.</text>
</comment>
<dbReference type="InterPro" id="IPR003795">
    <property type="entry name" value="DUF192"/>
</dbReference>
<dbReference type="InterPro" id="IPR038695">
    <property type="entry name" value="Saro_0823-like_sf"/>
</dbReference>
<evidence type="ECO:0000313" key="2">
    <source>
        <dbReference type="Proteomes" id="UP000252107"/>
    </source>
</evidence>
<evidence type="ECO:0000313" key="1">
    <source>
        <dbReference type="EMBL" id="RCJ42428.1"/>
    </source>
</evidence>
<organism evidence="1 2">
    <name type="scientific">Nostoc minutum NIES-26</name>
    <dbReference type="NCBI Taxonomy" id="1844469"/>
    <lineage>
        <taxon>Bacteria</taxon>
        <taxon>Bacillati</taxon>
        <taxon>Cyanobacteriota</taxon>
        <taxon>Cyanophyceae</taxon>
        <taxon>Nostocales</taxon>
        <taxon>Nostocaceae</taxon>
        <taxon>Nostoc</taxon>
    </lineage>
</organism>
<dbReference type="AlphaFoldDB" id="A0A367S0T3"/>